<comment type="caution">
    <text evidence="6">Lacks conserved residue(s) required for the propagation of feature annotation.</text>
</comment>
<name>A0A512AYK2_9BACT</name>
<feature type="binding site" evidence="6">
    <location>
        <position position="115"/>
    </location>
    <ligand>
        <name>5-phospho-alpha-D-ribose 1-diphosphate</name>
        <dbReference type="ChEBI" id="CHEBI:58017"/>
        <note>ligand shared between dimeric partners</note>
    </ligand>
</feature>
<dbReference type="HAMAP" id="MF_01208">
    <property type="entry name" value="PyrE"/>
    <property type="match status" value="1"/>
</dbReference>
<comment type="function">
    <text evidence="6">Catalyzes the transfer of a ribosyl phosphate group from 5-phosphoribose 1-diphosphate to orotate, leading to the formation of orotidine monophosphate (OMP).</text>
</comment>
<dbReference type="InterPro" id="IPR004467">
    <property type="entry name" value="Or_phspho_trans_dom"/>
</dbReference>
<feature type="domain" description="Phosphoribosyltransferase" evidence="7">
    <location>
        <begin position="76"/>
        <end position="172"/>
    </location>
</feature>
<dbReference type="EMBL" id="BJYS01000016">
    <property type="protein sequence ID" value="GEO04577.1"/>
    <property type="molecule type" value="Genomic_DNA"/>
</dbReference>
<organism evidence="8 9">
    <name type="scientific">Adhaeribacter aerolatus</name>
    <dbReference type="NCBI Taxonomy" id="670289"/>
    <lineage>
        <taxon>Bacteria</taxon>
        <taxon>Pseudomonadati</taxon>
        <taxon>Bacteroidota</taxon>
        <taxon>Cytophagia</taxon>
        <taxon>Cytophagales</taxon>
        <taxon>Hymenobacteraceae</taxon>
        <taxon>Adhaeribacter</taxon>
    </lineage>
</organism>
<evidence type="ECO:0000256" key="4">
    <source>
        <dbReference type="ARBA" id="ARBA00022679"/>
    </source>
</evidence>
<dbReference type="SUPFAM" id="SSF53271">
    <property type="entry name" value="PRTase-like"/>
    <property type="match status" value="1"/>
</dbReference>
<dbReference type="PANTHER" id="PTHR19278">
    <property type="entry name" value="OROTATE PHOSPHORIBOSYLTRANSFERASE"/>
    <property type="match status" value="1"/>
</dbReference>
<dbReference type="UniPathway" id="UPA00070">
    <property type="reaction ID" value="UER00119"/>
</dbReference>
<keyword evidence="3 6" id="KW-0328">Glycosyltransferase</keyword>
<dbReference type="GO" id="GO:0004588">
    <property type="term" value="F:orotate phosphoribosyltransferase activity"/>
    <property type="evidence" value="ECO:0007669"/>
    <property type="project" value="UniProtKB-UniRule"/>
</dbReference>
<dbReference type="InterPro" id="IPR029057">
    <property type="entry name" value="PRTase-like"/>
</dbReference>
<evidence type="ECO:0000256" key="1">
    <source>
        <dbReference type="ARBA" id="ARBA00004889"/>
    </source>
</evidence>
<dbReference type="PANTHER" id="PTHR19278:SF9">
    <property type="entry name" value="URIDINE 5'-MONOPHOSPHATE SYNTHASE"/>
    <property type="match status" value="1"/>
</dbReference>
<dbReference type="AlphaFoldDB" id="A0A512AYK2"/>
<comment type="cofactor">
    <cofactor evidence="6">
        <name>Mg(2+)</name>
        <dbReference type="ChEBI" id="CHEBI:18420"/>
    </cofactor>
</comment>
<evidence type="ECO:0000313" key="8">
    <source>
        <dbReference type="EMBL" id="GEO04577.1"/>
    </source>
</evidence>
<keyword evidence="5 6" id="KW-0665">Pyrimidine biosynthesis</keyword>
<evidence type="ECO:0000256" key="2">
    <source>
        <dbReference type="ARBA" id="ARBA00011971"/>
    </source>
</evidence>
<evidence type="ECO:0000313" key="9">
    <source>
        <dbReference type="Proteomes" id="UP000321532"/>
    </source>
</evidence>
<proteinExistence type="inferred from homology"/>
<sequence length="228" mass="25029">MSKYKKGKIIITYLRAMQKSNTALQIAAYLLETGAIKLRPETPFTWSSGWFSPIYCDNRVTLSYPAIRSFIKTALSEEIRMHFPEAEAIGGVATAGIAQGALVADLLELPYIYVRPEPKSHGMGNQIEGRLLPDQKVVLVEDLISTGSSSLKAASAVNMAGGNVIGMAAIFTYGFEKATQNFIDANIPLVCLSNYQSLLGIALEQGYIKTEMLDTLSSWRKAPDKWKK</sequence>
<dbReference type="InterPro" id="IPR023031">
    <property type="entry name" value="OPRT"/>
</dbReference>
<protein>
    <recommendedName>
        <fullName evidence="2 6">Orotate phosphoribosyltransferase</fullName>
        <shortName evidence="6">OPRT</shortName>
        <shortName evidence="6">OPRTase</shortName>
        <ecNumber evidence="2 6">2.4.2.10</ecNumber>
    </recommendedName>
</protein>
<comment type="similarity">
    <text evidence="6">Belongs to the purine/pyrimidine phosphoribosyltransferase family. PyrE subfamily.</text>
</comment>
<reference evidence="8 9" key="1">
    <citation type="submission" date="2019-07" db="EMBL/GenBank/DDBJ databases">
        <title>Whole genome shotgun sequence of Adhaeribacter aerolatus NBRC 106133.</title>
        <authorList>
            <person name="Hosoyama A."/>
            <person name="Uohara A."/>
            <person name="Ohji S."/>
            <person name="Ichikawa N."/>
        </authorList>
    </citation>
    <scope>NUCLEOTIDE SEQUENCE [LARGE SCALE GENOMIC DNA]</scope>
    <source>
        <strain evidence="8 9">NBRC 106133</strain>
    </source>
</reference>
<evidence type="ECO:0000259" key="7">
    <source>
        <dbReference type="Pfam" id="PF00156"/>
    </source>
</evidence>
<keyword evidence="6" id="KW-0460">Magnesium</keyword>
<keyword evidence="9" id="KW-1185">Reference proteome</keyword>
<dbReference type="CDD" id="cd06223">
    <property type="entry name" value="PRTases_typeI"/>
    <property type="match status" value="1"/>
</dbReference>
<dbReference type="EC" id="2.4.2.10" evidence="2 6"/>
<comment type="catalytic activity">
    <reaction evidence="6">
        <text>orotidine 5'-phosphate + diphosphate = orotate + 5-phospho-alpha-D-ribose 1-diphosphate</text>
        <dbReference type="Rhea" id="RHEA:10380"/>
        <dbReference type="ChEBI" id="CHEBI:30839"/>
        <dbReference type="ChEBI" id="CHEBI:33019"/>
        <dbReference type="ChEBI" id="CHEBI:57538"/>
        <dbReference type="ChEBI" id="CHEBI:58017"/>
        <dbReference type="EC" id="2.4.2.10"/>
    </reaction>
</comment>
<feature type="binding site" evidence="6">
    <location>
        <position position="121"/>
    </location>
    <ligand>
        <name>5-phospho-alpha-D-ribose 1-diphosphate</name>
        <dbReference type="ChEBI" id="CHEBI:58017"/>
        <note>ligand shared between dimeric partners</note>
    </ligand>
</feature>
<dbReference type="Pfam" id="PF00156">
    <property type="entry name" value="Pribosyltran"/>
    <property type="match status" value="1"/>
</dbReference>
<dbReference type="InterPro" id="IPR000836">
    <property type="entry name" value="PRTase_dom"/>
</dbReference>
<dbReference type="Gene3D" id="3.40.50.2020">
    <property type="match status" value="1"/>
</dbReference>
<feature type="binding site" evidence="6">
    <location>
        <position position="119"/>
    </location>
    <ligand>
        <name>5-phospho-alpha-D-ribose 1-diphosphate</name>
        <dbReference type="ChEBI" id="CHEBI:58017"/>
        <note>ligand shared between dimeric partners</note>
    </ligand>
</feature>
<feature type="binding site" description="in other chain" evidence="6">
    <location>
        <begin position="141"/>
        <end position="149"/>
    </location>
    <ligand>
        <name>5-phospho-alpha-D-ribose 1-diphosphate</name>
        <dbReference type="ChEBI" id="CHEBI:58017"/>
        <note>ligand shared between dimeric partners</note>
    </ligand>
</feature>
<comment type="pathway">
    <text evidence="1 6">Pyrimidine metabolism; UMP biosynthesis via de novo pathway; UMP from orotate: step 1/2.</text>
</comment>
<dbReference type="GO" id="GO:0044205">
    <property type="term" value="P:'de novo' UMP biosynthetic process"/>
    <property type="evidence" value="ECO:0007669"/>
    <property type="project" value="UniProtKB-UniRule"/>
</dbReference>
<dbReference type="GO" id="GO:0019856">
    <property type="term" value="P:pyrimidine nucleobase biosynthetic process"/>
    <property type="evidence" value="ECO:0007669"/>
    <property type="project" value="TreeGrafter"/>
</dbReference>
<accession>A0A512AYK2</accession>
<dbReference type="Proteomes" id="UP000321532">
    <property type="component" value="Unassembled WGS sequence"/>
</dbReference>
<evidence type="ECO:0000256" key="5">
    <source>
        <dbReference type="ARBA" id="ARBA00022975"/>
    </source>
</evidence>
<comment type="caution">
    <text evidence="8">The sequence shown here is derived from an EMBL/GenBank/DDBJ whole genome shotgun (WGS) entry which is preliminary data.</text>
</comment>
<evidence type="ECO:0000256" key="3">
    <source>
        <dbReference type="ARBA" id="ARBA00022676"/>
    </source>
</evidence>
<feature type="binding site" evidence="6">
    <location>
        <position position="145"/>
    </location>
    <ligand>
        <name>orotate</name>
        <dbReference type="ChEBI" id="CHEBI:30839"/>
    </ligand>
</feature>
<dbReference type="NCBIfam" id="TIGR00336">
    <property type="entry name" value="pyrE"/>
    <property type="match status" value="1"/>
</dbReference>
<dbReference type="GO" id="GO:0000287">
    <property type="term" value="F:magnesium ion binding"/>
    <property type="evidence" value="ECO:0007669"/>
    <property type="project" value="UniProtKB-UniRule"/>
</dbReference>
<comment type="subunit">
    <text evidence="6">Homodimer.</text>
</comment>
<keyword evidence="4 6" id="KW-0808">Transferase</keyword>
<gene>
    <name evidence="6 8" type="primary">pyrE</name>
    <name evidence="8" type="ORF">AAE02nite_22410</name>
</gene>
<evidence type="ECO:0000256" key="6">
    <source>
        <dbReference type="HAMAP-Rule" id="MF_01208"/>
    </source>
</evidence>